<evidence type="ECO:0000313" key="1">
    <source>
        <dbReference type="EMBL" id="MPM80187.1"/>
    </source>
</evidence>
<dbReference type="AlphaFoldDB" id="A0A645CTE0"/>
<accession>A0A645CTE0</accession>
<reference evidence="1" key="1">
    <citation type="submission" date="2019-08" db="EMBL/GenBank/DDBJ databases">
        <authorList>
            <person name="Kucharzyk K."/>
            <person name="Murdoch R.W."/>
            <person name="Higgins S."/>
            <person name="Loffler F."/>
        </authorList>
    </citation>
    <scope>NUCLEOTIDE SEQUENCE</scope>
</reference>
<name>A0A645CTE0_9ZZZZ</name>
<organism evidence="1">
    <name type="scientific">bioreactor metagenome</name>
    <dbReference type="NCBI Taxonomy" id="1076179"/>
    <lineage>
        <taxon>unclassified sequences</taxon>
        <taxon>metagenomes</taxon>
        <taxon>ecological metagenomes</taxon>
    </lineage>
</organism>
<protein>
    <submittedName>
        <fullName evidence="1">Uncharacterized protein</fullName>
    </submittedName>
</protein>
<sequence length="68" mass="7769">MLNTAMRLSLSHALKNHHHRVQVKRFPHTLCMRSLGIYVTMRKNAKPISNSLLPGMTAILKSARYIIT</sequence>
<gene>
    <name evidence="1" type="ORF">SDC9_127234</name>
</gene>
<dbReference type="EMBL" id="VSSQ01029879">
    <property type="protein sequence ID" value="MPM80187.1"/>
    <property type="molecule type" value="Genomic_DNA"/>
</dbReference>
<comment type="caution">
    <text evidence="1">The sequence shown here is derived from an EMBL/GenBank/DDBJ whole genome shotgun (WGS) entry which is preliminary data.</text>
</comment>
<proteinExistence type="predicted"/>